<dbReference type="AlphaFoldDB" id="A0A7R9E8P5"/>
<dbReference type="EMBL" id="OB793969">
    <property type="protein sequence ID" value="CAD7429120.1"/>
    <property type="molecule type" value="Genomic_DNA"/>
</dbReference>
<evidence type="ECO:0000256" key="2">
    <source>
        <dbReference type="SAM" id="MobiDB-lite"/>
    </source>
</evidence>
<gene>
    <name evidence="3" type="ORF">TMSB3V08_LOCUS5905</name>
</gene>
<evidence type="ECO:0000313" key="3">
    <source>
        <dbReference type="EMBL" id="CAD7429120.1"/>
    </source>
</evidence>
<feature type="compositionally biased region" description="Basic and acidic residues" evidence="2">
    <location>
        <begin position="141"/>
        <end position="152"/>
    </location>
</feature>
<reference evidence="3" key="1">
    <citation type="submission" date="2020-11" db="EMBL/GenBank/DDBJ databases">
        <authorList>
            <person name="Tran Van P."/>
        </authorList>
    </citation>
    <scope>NUCLEOTIDE SEQUENCE</scope>
</reference>
<keyword evidence="1" id="KW-0175">Coiled coil</keyword>
<protein>
    <submittedName>
        <fullName evidence="3">Uncharacterized protein</fullName>
    </submittedName>
</protein>
<name>A0A7R9E8P5_9NEOP</name>
<sequence length="288" mass="31180">MGAEYSGELITDGLEDMDCGVVQAVEGVGGVACASAEERYQGRLNSDAQQYTHVPLTMVNRREIPQACLSNKLSKLTLATFDEDANRSKTTLETVNKLKAKKRKLLQQAEEEASALQTEIDLEKKRLRQIVGKVESEEVNPHLRGGRVENHLGKTSPSSPDRDSNLDLLVLSSRVQHDKRVSQLRHREIFPELVLHSNAAAALLQTTPRLIGSMLTLLDAVRLTNQLSGVVDQLSGVEVDHVSGVVDHVSGVVDQPAGGVDQMSGVVVDQGAGIVDQVSGVVDHRCLV</sequence>
<evidence type="ECO:0000256" key="1">
    <source>
        <dbReference type="SAM" id="Coils"/>
    </source>
</evidence>
<accession>A0A7R9E8P5</accession>
<organism evidence="3">
    <name type="scientific">Timema monikensis</name>
    <dbReference type="NCBI Taxonomy" id="170555"/>
    <lineage>
        <taxon>Eukaryota</taxon>
        <taxon>Metazoa</taxon>
        <taxon>Ecdysozoa</taxon>
        <taxon>Arthropoda</taxon>
        <taxon>Hexapoda</taxon>
        <taxon>Insecta</taxon>
        <taxon>Pterygota</taxon>
        <taxon>Neoptera</taxon>
        <taxon>Polyneoptera</taxon>
        <taxon>Phasmatodea</taxon>
        <taxon>Timematodea</taxon>
        <taxon>Timematoidea</taxon>
        <taxon>Timematidae</taxon>
        <taxon>Timema</taxon>
    </lineage>
</organism>
<feature type="coiled-coil region" evidence="1">
    <location>
        <begin position="92"/>
        <end position="126"/>
    </location>
</feature>
<feature type="region of interest" description="Disordered" evidence="2">
    <location>
        <begin position="141"/>
        <end position="165"/>
    </location>
</feature>
<proteinExistence type="predicted"/>